<protein>
    <submittedName>
        <fullName evidence="1">Uncharacterized protein</fullName>
    </submittedName>
</protein>
<evidence type="ECO:0000313" key="1">
    <source>
        <dbReference type="EMBL" id="CAD9388089.1"/>
    </source>
</evidence>
<name>A0A7S2B759_9STRA</name>
<gene>
    <name evidence="1" type="ORF">FPAR1323_LOCUS2314</name>
</gene>
<sequence length="163" mass="17936">MVLDERQGVHCVAIKFEGRRAGGGGGGGGVEVGDGLEFMLKRAPPSETTIPDDLIQLMLSVVEVESGTSQEDRVVAALWMLRGQLENVLEAYYGQEQDSWLRGEIDPHVRSLMRSLRAQESGVLESAVRVLDENLSVLDKNLEEHIPNETRRVAAASGRRIKQ</sequence>
<proteinExistence type="predicted"/>
<dbReference type="AlphaFoldDB" id="A0A7S2B759"/>
<organism evidence="1">
    <name type="scientific">Florenciella parvula</name>
    <dbReference type="NCBI Taxonomy" id="236787"/>
    <lineage>
        <taxon>Eukaryota</taxon>
        <taxon>Sar</taxon>
        <taxon>Stramenopiles</taxon>
        <taxon>Ochrophyta</taxon>
        <taxon>Dictyochophyceae</taxon>
        <taxon>Florenciellales</taxon>
        <taxon>Florenciella</taxon>
    </lineage>
</organism>
<reference evidence="1" key="1">
    <citation type="submission" date="2021-01" db="EMBL/GenBank/DDBJ databases">
        <authorList>
            <person name="Corre E."/>
            <person name="Pelletier E."/>
            <person name="Niang G."/>
            <person name="Scheremetjew M."/>
            <person name="Finn R."/>
            <person name="Kale V."/>
            <person name="Holt S."/>
            <person name="Cochrane G."/>
            <person name="Meng A."/>
            <person name="Brown T."/>
            <person name="Cohen L."/>
        </authorList>
    </citation>
    <scope>NUCLEOTIDE SEQUENCE</scope>
    <source>
        <strain evidence="1">RCC1693</strain>
    </source>
</reference>
<accession>A0A7S2B759</accession>
<dbReference type="EMBL" id="HBGT01004149">
    <property type="protein sequence ID" value="CAD9388089.1"/>
    <property type="molecule type" value="Transcribed_RNA"/>
</dbReference>